<proteinExistence type="predicted"/>
<accession>A0A9D2HUJ8</accession>
<keyword evidence="1" id="KW-1133">Transmembrane helix</keyword>
<keyword evidence="1" id="KW-0472">Membrane</keyword>
<organism evidence="2 3">
    <name type="scientific">Candidatus Bacteroides avicola</name>
    <dbReference type="NCBI Taxonomy" id="2838468"/>
    <lineage>
        <taxon>Bacteria</taxon>
        <taxon>Pseudomonadati</taxon>
        <taxon>Bacteroidota</taxon>
        <taxon>Bacteroidia</taxon>
        <taxon>Bacteroidales</taxon>
        <taxon>Bacteroidaceae</taxon>
        <taxon>Bacteroides</taxon>
    </lineage>
</organism>
<reference evidence="2" key="1">
    <citation type="journal article" date="2021" name="PeerJ">
        <title>Extensive microbial diversity within the chicken gut microbiome revealed by metagenomics and culture.</title>
        <authorList>
            <person name="Gilroy R."/>
            <person name="Ravi A."/>
            <person name="Getino M."/>
            <person name="Pursley I."/>
            <person name="Horton D.L."/>
            <person name="Alikhan N.F."/>
            <person name="Baker D."/>
            <person name="Gharbi K."/>
            <person name="Hall N."/>
            <person name="Watson M."/>
            <person name="Adriaenssens E.M."/>
            <person name="Foster-Nyarko E."/>
            <person name="Jarju S."/>
            <person name="Secka A."/>
            <person name="Antonio M."/>
            <person name="Oren A."/>
            <person name="Chaudhuri R.R."/>
            <person name="La Ragione R."/>
            <person name="Hildebrand F."/>
            <person name="Pallen M.J."/>
        </authorList>
    </citation>
    <scope>NUCLEOTIDE SEQUENCE</scope>
    <source>
        <strain evidence="2">ChiHjej12B11-9795</strain>
    </source>
</reference>
<dbReference type="Proteomes" id="UP000823862">
    <property type="component" value="Unassembled WGS sequence"/>
</dbReference>
<sequence length="126" mass="14765">MNELKDKALRKALKREENMPHLSPNFCFRTLQRIDELARLREKQAERRQLAAITTAAVLLAGSGVFVLFRLFGDRLRQAFRQLWETGRNADYGPMLFLAALVLILLGLDYMMRRTYYSRQNKRKSS</sequence>
<dbReference type="EMBL" id="DWZI01000028">
    <property type="protein sequence ID" value="HJA85554.1"/>
    <property type="molecule type" value="Genomic_DNA"/>
</dbReference>
<evidence type="ECO:0000313" key="2">
    <source>
        <dbReference type="EMBL" id="HJA85554.1"/>
    </source>
</evidence>
<gene>
    <name evidence="2" type="ORF">H9950_05080</name>
</gene>
<comment type="caution">
    <text evidence="2">The sequence shown here is derived from an EMBL/GenBank/DDBJ whole genome shotgun (WGS) entry which is preliminary data.</text>
</comment>
<evidence type="ECO:0000313" key="3">
    <source>
        <dbReference type="Proteomes" id="UP000823862"/>
    </source>
</evidence>
<keyword evidence="1" id="KW-0812">Transmembrane</keyword>
<protein>
    <submittedName>
        <fullName evidence="2">Uncharacterized protein</fullName>
    </submittedName>
</protein>
<reference evidence="2" key="2">
    <citation type="submission" date="2021-04" db="EMBL/GenBank/DDBJ databases">
        <authorList>
            <person name="Gilroy R."/>
        </authorList>
    </citation>
    <scope>NUCLEOTIDE SEQUENCE</scope>
    <source>
        <strain evidence="2">ChiHjej12B11-9795</strain>
    </source>
</reference>
<name>A0A9D2HUJ8_9BACE</name>
<feature type="transmembrane region" description="Helical" evidence="1">
    <location>
        <begin position="92"/>
        <end position="112"/>
    </location>
</feature>
<evidence type="ECO:0000256" key="1">
    <source>
        <dbReference type="SAM" id="Phobius"/>
    </source>
</evidence>
<dbReference type="AlphaFoldDB" id="A0A9D2HUJ8"/>
<feature type="transmembrane region" description="Helical" evidence="1">
    <location>
        <begin position="50"/>
        <end position="72"/>
    </location>
</feature>